<keyword evidence="6 7" id="KW-0472">Membrane</keyword>
<keyword evidence="3 7" id="KW-0812">Transmembrane</keyword>
<dbReference type="InterPro" id="IPR036938">
    <property type="entry name" value="PAP2/HPO_sf"/>
</dbReference>
<evidence type="ECO:0000313" key="10">
    <source>
        <dbReference type="Proteomes" id="UP000256709"/>
    </source>
</evidence>
<dbReference type="InterPro" id="IPR000326">
    <property type="entry name" value="PAP2/HPO"/>
</dbReference>
<sequence length="190" mass="19535">MRSLRSHEIAVITAVQRTPLARALVGPARLYGFFGENSVGWVLLGALGAVLDPSRSALWLLSALAVLVAQVASTGVKRLVRRPRPGAVANPDGSFVLSGPGGYPRSTAGPVLVHAAAKSRLSFPSSHSSSTMAAVIVYGAMLPGLWLVGVLAVLGMGASRVLLGMHFPTDVLAGYALGLLVGLAAVLLLH</sequence>
<dbReference type="GO" id="GO:0016787">
    <property type="term" value="F:hydrolase activity"/>
    <property type="evidence" value="ECO:0007669"/>
    <property type="project" value="UniProtKB-KW"/>
</dbReference>
<feature type="transmembrane region" description="Helical" evidence="7">
    <location>
        <begin position="135"/>
        <end position="159"/>
    </location>
</feature>
<name>A0A3E0W0B2_9MICO</name>
<evidence type="ECO:0000256" key="4">
    <source>
        <dbReference type="ARBA" id="ARBA00022801"/>
    </source>
</evidence>
<feature type="transmembrane region" description="Helical" evidence="7">
    <location>
        <begin position="57"/>
        <end position="76"/>
    </location>
</feature>
<dbReference type="PANTHER" id="PTHR14969">
    <property type="entry name" value="SPHINGOSINE-1-PHOSPHATE PHOSPHOHYDROLASE"/>
    <property type="match status" value="1"/>
</dbReference>
<protein>
    <recommendedName>
        <fullName evidence="8">Phosphatidic acid phosphatase type 2/haloperoxidase domain-containing protein</fullName>
    </recommendedName>
</protein>
<evidence type="ECO:0000259" key="8">
    <source>
        <dbReference type="SMART" id="SM00014"/>
    </source>
</evidence>
<gene>
    <name evidence="9" type="ORF">B7R21_03625</name>
</gene>
<dbReference type="Pfam" id="PF01569">
    <property type="entry name" value="PAP2"/>
    <property type="match status" value="1"/>
</dbReference>
<evidence type="ECO:0000256" key="3">
    <source>
        <dbReference type="ARBA" id="ARBA00022692"/>
    </source>
</evidence>
<keyword evidence="4" id="KW-0378">Hydrolase</keyword>
<evidence type="ECO:0000256" key="1">
    <source>
        <dbReference type="ARBA" id="ARBA00004651"/>
    </source>
</evidence>
<evidence type="ECO:0000256" key="6">
    <source>
        <dbReference type="ARBA" id="ARBA00023136"/>
    </source>
</evidence>
<proteinExistence type="predicted"/>
<feature type="transmembrane region" description="Helical" evidence="7">
    <location>
        <begin position="171"/>
        <end position="189"/>
    </location>
</feature>
<dbReference type="Gene3D" id="1.20.144.10">
    <property type="entry name" value="Phosphatidic acid phosphatase type 2/haloperoxidase"/>
    <property type="match status" value="1"/>
</dbReference>
<evidence type="ECO:0000313" key="9">
    <source>
        <dbReference type="EMBL" id="RFA15804.1"/>
    </source>
</evidence>
<dbReference type="PANTHER" id="PTHR14969:SF62">
    <property type="entry name" value="DECAPRENYLPHOSPHORYL-5-PHOSPHORIBOSE PHOSPHATASE RV3807C-RELATED"/>
    <property type="match status" value="1"/>
</dbReference>
<dbReference type="AlphaFoldDB" id="A0A3E0W0B2"/>
<evidence type="ECO:0000256" key="7">
    <source>
        <dbReference type="SAM" id="Phobius"/>
    </source>
</evidence>
<feature type="transmembrane region" description="Helical" evidence="7">
    <location>
        <begin position="30"/>
        <end position="51"/>
    </location>
</feature>
<keyword evidence="5 7" id="KW-1133">Transmembrane helix</keyword>
<dbReference type="OrthoDB" id="5125511at2"/>
<feature type="domain" description="Phosphatidic acid phosphatase type 2/haloperoxidase" evidence="8">
    <location>
        <begin position="57"/>
        <end position="186"/>
    </location>
</feature>
<dbReference type="RefSeq" id="WP_116281892.1">
    <property type="nucleotide sequence ID" value="NZ_NBXA01000006.1"/>
</dbReference>
<dbReference type="SUPFAM" id="SSF48317">
    <property type="entry name" value="Acid phosphatase/Vanadium-dependent haloperoxidase"/>
    <property type="match status" value="1"/>
</dbReference>
<evidence type="ECO:0000256" key="5">
    <source>
        <dbReference type="ARBA" id="ARBA00022989"/>
    </source>
</evidence>
<evidence type="ECO:0000256" key="2">
    <source>
        <dbReference type="ARBA" id="ARBA00022475"/>
    </source>
</evidence>
<keyword evidence="2" id="KW-1003">Cell membrane</keyword>
<dbReference type="SMART" id="SM00014">
    <property type="entry name" value="acidPPc"/>
    <property type="match status" value="1"/>
</dbReference>
<dbReference type="EMBL" id="NBXA01000006">
    <property type="protein sequence ID" value="RFA15804.1"/>
    <property type="molecule type" value="Genomic_DNA"/>
</dbReference>
<comment type="caution">
    <text evidence="9">The sequence shown here is derived from an EMBL/GenBank/DDBJ whole genome shotgun (WGS) entry which is preliminary data.</text>
</comment>
<reference evidence="9 10" key="1">
    <citation type="submission" date="2017-04" db="EMBL/GenBank/DDBJ databases">
        <title>Comparative genome analysis of Subtercola boreus.</title>
        <authorList>
            <person name="Cho Y.-J."/>
            <person name="Cho A."/>
            <person name="Kim O.-S."/>
            <person name="Lee J.-I."/>
        </authorList>
    </citation>
    <scope>NUCLEOTIDE SEQUENCE [LARGE SCALE GENOMIC DNA]</scope>
    <source>
        <strain evidence="9 10">P27444</strain>
    </source>
</reference>
<comment type="subcellular location">
    <subcellularLocation>
        <location evidence="1">Cell membrane</location>
        <topology evidence="1">Multi-pass membrane protein</topology>
    </subcellularLocation>
</comment>
<dbReference type="GO" id="GO:0005886">
    <property type="term" value="C:plasma membrane"/>
    <property type="evidence" value="ECO:0007669"/>
    <property type="project" value="UniProtKB-SubCell"/>
</dbReference>
<organism evidence="9 10">
    <name type="scientific">Subtercola boreus</name>
    <dbReference type="NCBI Taxonomy" id="120213"/>
    <lineage>
        <taxon>Bacteria</taxon>
        <taxon>Bacillati</taxon>
        <taxon>Actinomycetota</taxon>
        <taxon>Actinomycetes</taxon>
        <taxon>Micrococcales</taxon>
        <taxon>Microbacteriaceae</taxon>
        <taxon>Subtercola</taxon>
    </lineage>
</organism>
<accession>A0A3E0W0B2</accession>
<dbReference type="Proteomes" id="UP000256709">
    <property type="component" value="Unassembled WGS sequence"/>
</dbReference>